<dbReference type="EC" id="2.1.2.2" evidence="6"/>
<dbReference type="FunFam" id="3.40.50.170:FF:000007">
    <property type="entry name" value="Phosphoribosylglycinamide formyltransferase"/>
    <property type="match status" value="1"/>
</dbReference>
<feature type="region of interest" description="Disordered" evidence="7">
    <location>
        <begin position="211"/>
        <end position="246"/>
    </location>
</feature>
<feature type="binding site" evidence="6">
    <location>
        <position position="107"/>
    </location>
    <ligand>
        <name>(6R)-10-formyltetrahydrofolate</name>
        <dbReference type="ChEBI" id="CHEBI:195366"/>
    </ligand>
</feature>
<dbReference type="Proteomes" id="UP000324324">
    <property type="component" value="Unassembled WGS sequence"/>
</dbReference>
<feature type="domain" description="Formyl transferase N-terminal" evidence="8">
    <location>
        <begin position="2"/>
        <end position="182"/>
    </location>
</feature>
<reference evidence="9 10" key="1">
    <citation type="submission" date="2019-09" db="EMBL/GenBank/DDBJ databases">
        <title>Isolation of a novel species in the genus Cupriavidus from patients with sepsis using whole genome sequencing.</title>
        <authorList>
            <person name="Kweon O.J."/>
            <person name="Lee M.-K."/>
        </authorList>
    </citation>
    <scope>NUCLEOTIDE SEQUENCE [LARGE SCALE GENOMIC DNA]</scope>
    <source>
        <strain evidence="9 10">MKL-01</strain>
    </source>
</reference>
<evidence type="ECO:0000259" key="8">
    <source>
        <dbReference type="Pfam" id="PF00551"/>
    </source>
</evidence>
<evidence type="ECO:0000313" key="10">
    <source>
        <dbReference type="Proteomes" id="UP000324324"/>
    </source>
</evidence>
<feature type="active site" description="Proton donor" evidence="6">
    <location>
        <position position="109"/>
    </location>
</feature>
<evidence type="ECO:0000256" key="2">
    <source>
        <dbReference type="ARBA" id="ARBA00022679"/>
    </source>
</evidence>
<dbReference type="InterPro" id="IPR002376">
    <property type="entry name" value="Formyl_transf_N"/>
</dbReference>
<dbReference type="NCBIfam" id="TIGR00639">
    <property type="entry name" value="PurN"/>
    <property type="match status" value="1"/>
</dbReference>
<dbReference type="GO" id="GO:0004644">
    <property type="term" value="F:phosphoribosylglycinamide formyltransferase activity"/>
    <property type="evidence" value="ECO:0007669"/>
    <property type="project" value="UniProtKB-UniRule"/>
</dbReference>
<dbReference type="EMBL" id="VWRN01000034">
    <property type="protein sequence ID" value="KAA6123853.1"/>
    <property type="molecule type" value="Genomic_DNA"/>
</dbReference>
<feature type="site" description="Raises pKa of active site His" evidence="6">
    <location>
        <position position="145"/>
    </location>
</feature>
<dbReference type="CDD" id="cd08645">
    <property type="entry name" value="FMT_core_GART"/>
    <property type="match status" value="1"/>
</dbReference>
<dbReference type="PANTHER" id="PTHR43369:SF2">
    <property type="entry name" value="PHOSPHORIBOSYLGLYCINAMIDE FORMYLTRANSFERASE"/>
    <property type="match status" value="1"/>
</dbReference>
<dbReference type="Pfam" id="PF00551">
    <property type="entry name" value="Formyl_trans_N"/>
    <property type="match status" value="1"/>
</dbReference>
<comment type="function">
    <text evidence="6">Catalyzes the transfer of a formyl group from 10-formyltetrahydrofolate to 5-phospho-ribosyl-glycinamide (GAR), producing 5-phospho-ribosyl-N-formylglycinamide (FGAR) and tetrahydrofolate.</text>
</comment>
<dbReference type="GO" id="GO:0005829">
    <property type="term" value="C:cytosol"/>
    <property type="evidence" value="ECO:0007669"/>
    <property type="project" value="TreeGrafter"/>
</dbReference>
<dbReference type="InterPro" id="IPR001555">
    <property type="entry name" value="GART_AS"/>
</dbReference>
<evidence type="ECO:0000256" key="5">
    <source>
        <dbReference type="ARBA" id="ARBA00047664"/>
    </source>
</evidence>
<evidence type="ECO:0000256" key="3">
    <source>
        <dbReference type="ARBA" id="ARBA00022755"/>
    </source>
</evidence>
<evidence type="ECO:0000256" key="7">
    <source>
        <dbReference type="SAM" id="MobiDB-lite"/>
    </source>
</evidence>
<dbReference type="SUPFAM" id="SSF53328">
    <property type="entry name" value="Formyltransferase"/>
    <property type="match status" value="1"/>
</dbReference>
<evidence type="ECO:0000256" key="1">
    <source>
        <dbReference type="ARBA" id="ARBA00005054"/>
    </source>
</evidence>
<comment type="catalytic activity">
    <reaction evidence="5 6">
        <text>N(1)-(5-phospho-beta-D-ribosyl)glycinamide + (6R)-10-formyltetrahydrofolate = N(2)-formyl-N(1)-(5-phospho-beta-D-ribosyl)glycinamide + (6S)-5,6,7,8-tetrahydrofolate + H(+)</text>
        <dbReference type="Rhea" id="RHEA:15053"/>
        <dbReference type="ChEBI" id="CHEBI:15378"/>
        <dbReference type="ChEBI" id="CHEBI:57453"/>
        <dbReference type="ChEBI" id="CHEBI:143788"/>
        <dbReference type="ChEBI" id="CHEBI:147286"/>
        <dbReference type="ChEBI" id="CHEBI:195366"/>
        <dbReference type="EC" id="2.1.2.2"/>
    </reaction>
</comment>
<evidence type="ECO:0000256" key="4">
    <source>
        <dbReference type="ARBA" id="ARBA00038440"/>
    </source>
</evidence>
<dbReference type="AlphaFoldDB" id="A0A5M8AKA8"/>
<gene>
    <name evidence="6" type="primary">purN</name>
    <name evidence="9" type="ORF">F1599_13065</name>
</gene>
<comment type="caution">
    <text evidence="9">The sequence shown here is derived from an EMBL/GenBank/DDBJ whole genome shotgun (WGS) entry which is preliminary data.</text>
</comment>
<proteinExistence type="inferred from homology"/>
<comment type="pathway">
    <text evidence="1 6">Purine metabolism; IMP biosynthesis via de novo pathway; N(2)-formyl-N(1)-(5-phospho-D-ribosyl)glycinamide from N(1)-(5-phospho-D-ribosyl)glycinamide (10-formyl THF route): step 1/1.</text>
</comment>
<feature type="binding site" evidence="6">
    <location>
        <begin position="90"/>
        <end position="93"/>
    </location>
    <ligand>
        <name>(6R)-10-formyltetrahydrofolate</name>
        <dbReference type="ChEBI" id="CHEBI:195366"/>
    </ligand>
</feature>
<keyword evidence="10" id="KW-1185">Reference proteome</keyword>
<name>A0A5M8AKA8_9BURK</name>
<evidence type="ECO:0000256" key="6">
    <source>
        <dbReference type="HAMAP-Rule" id="MF_01930"/>
    </source>
</evidence>
<dbReference type="RefSeq" id="WP_149316711.1">
    <property type="nucleotide sequence ID" value="NZ_VWRN01000034.1"/>
</dbReference>
<accession>A0A5M8AKA8</accession>
<feature type="binding site" evidence="6">
    <location>
        <position position="65"/>
    </location>
    <ligand>
        <name>(6R)-10-formyltetrahydrofolate</name>
        <dbReference type="ChEBI" id="CHEBI:195366"/>
    </ligand>
</feature>
<sequence length="246" mass="26185">MKNIVILISGRGSNMEAIVRACAEQAWPARIAAVLSNRPDAPGLKFAAAQGIPVGVVDHRHYPDRASFDKALANAIDAHVPDLVVLAGFMRILTPEFVEHYAGRMMNIHPSLLPSFPGLHTHQQALEAGVKVHGASVHFVTAALDHGPIVLQAAIEVGPGDTPDTLAQRLLPCEHQIYPRAVRWFVEGRLRVKDSVVHVEPPEPQLLIAVAASSDDAATAPNSASNPTSDSPSDSATPIDTTGARQ</sequence>
<dbReference type="GO" id="GO:0006189">
    <property type="term" value="P:'de novo' IMP biosynthetic process"/>
    <property type="evidence" value="ECO:0007669"/>
    <property type="project" value="UniProtKB-UniRule"/>
</dbReference>
<dbReference type="PANTHER" id="PTHR43369">
    <property type="entry name" value="PHOSPHORIBOSYLGLYCINAMIDE FORMYLTRANSFERASE"/>
    <property type="match status" value="1"/>
</dbReference>
<comment type="similarity">
    <text evidence="4 6">Belongs to the GART family.</text>
</comment>
<keyword evidence="3 6" id="KW-0658">Purine biosynthesis</keyword>
<organism evidence="9 10">
    <name type="scientific">Cupriavidus cauae</name>
    <dbReference type="NCBI Taxonomy" id="2608999"/>
    <lineage>
        <taxon>Bacteria</taxon>
        <taxon>Pseudomonadati</taxon>
        <taxon>Pseudomonadota</taxon>
        <taxon>Betaproteobacteria</taxon>
        <taxon>Burkholderiales</taxon>
        <taxon>Burkholderiaceae</taxon>
        <taxon>Cupriavidus</taxon>
    </lineage>
</organism>
<feature type="binding site" evidence="6">
    <location>
        <begin position="12"/>
        <end position="14"/>
    </location>
    <ligand>
        <name>N(1)-(5-phospho-beta-D-ribosyl)glycinamide</name>
        <dbReference type="ChEBI" id="CHEBI:143788"/>
    </ligand>
</feature>
<dbReference type="UniPathway" id="UPA00074">
    <property type="reaction ID" value="UER00126"/>
</dbReference>
<protein>
    <recommendedName>
        <fullName evidence="6">Phosphoribosylglycinamide formyltransferase</fullName>
        <ecNumber evidence="6">2.1.2.2</ecNumber>
    </recommendedName>
    <alternativeName>
        <fullName evidence="6">5'-phosphoribosylglycinamide transformylase</fullName>
    </alternativeName>
    <alternativeName>
        <fullName evidence="6">GAR transformylase</fullName>
        <shortName evidence="6">GART</shortName>
    </alternativeName>
</protein>
<dbReference type="Gene3D" id="3.40.50.170">
    <property type="entry name" value="Formyl transferase, N-terminal domain"/>
    <property type="match status" value="1"/>
</dbReference>
<dbReference type="InterPro" id="IPR004607">
    <property type="entry name" value="GART"/>
</dbReference>
<dbReference type="PROSITE" id="PS00373">
    <property type="entry name" value="GART"/>
    <property type="match status" value="1"/>
</dbReference>
<evidence type="ECO:0000313" key="9">
    <source>
        <dbReference type="EMBL" id="KAA6123853.1"/>
    </source>
</evidence>
<keyword evidence="2 6" id="KW-0808">Transferase</keyword>
<dbReference type="HAMAP" id="MF_01930">
    <property type="entry name" value="PurN"/>
    <property type="match status" value="1"/>
</dbReference>
<dbReference type="InterPro" id="IPR036477">
    <property type="entry name" value="Formyl_transf_N_sf"/>
</dbReference>